<gene>
    <name evidence="1" type="ORF">BXY41_116162</name>
</gene>
<comment type="caution">
    <text evidence="1">The sequence shown here is derived from an EMBL/GenBank/DDBJ whole genome shotgun (WGS) entry which is preliminary data.</text>
</comment>
<dbReference type="OrthoDB" id="9788127at2"/>
<dbReference type="InterPro" id="IPR019004">
    <property type="entry name" value="YqeY/Aim41"/>
</dbReference>
<proteinExistence type="predicted"/>
<reference evidence="1 2" key="1">
    <citation type="submission" date="2018-02" db="EMBL/GenBank/DDBJ databases">
        <title>Genomic Encyclopedia of Archaeal and Bacterial Type Strains, Phase II (KMG-II): from individual species to whole genera.</title>
        <authorList>
            <person name="Goeker M."/>
        </authorList>
    </citation>
    <scope>NUCLEOTIDE SEQUENCE [LARGE SCALE GENOMIC DNA]</scope>
    <source>
        <strain evidence="1 2">DSM 3808</strain>
    </source>
</reference>
<dbReference type="SUPFAM" id="SSF89095">
    <property type="entry name" value="GatB/YqeY motif"/>
    <property type="match status" value="1"/>
</dbReference>
<dbReference type="Pfam" id="PF09424">
    <property type="entry name" value="YqeY"/>
    <property type="match status" value="1"/>
</dbReference>
<protein>
    <recommendedName>
        <fullName evidence="3">GatB/YqeY domain-containing protein</fullName>
    </recommendedName>
</protein>
<dbReference type="Gene3D" id="1.10.1510.10">
    <property type="entry name" value="Uncharacterised protein YqeY/AIM41 PF09424, N-terminal domain"/>
    <property type="match status" value="1"/>
</dbReference>
<dbReference type="RefSeq" id="WP_104439377.1">
    <property type="nucleotide sequence ID" value="NZ_PTJA01000016.1"/>
</dbReference>
<dbReference type="PANTHER" id="PTHR28055">
    <property type="entry name" value="ALTERED INHERITANCE OF MITOCHONDRIA PROTEIN 41, MITOCHONDRIAL"/>
    <property type="match status" value="1"/>
</dbReference>
<evidence type="ECO:0000313" key="2">
    <source>
        <dbReference type="Proteomes" id="UP000237749"/>
    </source>
</evidence>
<dbReference type="Proteomes" id="UP000237749">
    <property type="component" value="Unassembled WGS sequence"/>
</dbReference>
<organism evidence="1 2">
    <name type="scientific">Lacrimispora xylanisolvens</name>
    <dbReference type="NCBI Taxonomy" id="384636"/>
    <lineage>
        <taxon>Bacteria</taxon>
        <taxon>Bacillati</taxon>
        <taxon>Bacillota</taxon>
        <taxon>Clostridia</taxon>
        <taxon>Lachnospirales</taxon>
        <taxon>Lachnospiraceae</taxon>
        <taxon>Lacrimispora</taxon>
    </lineage>
</organism>
<dbReference type="InterPro" id="IPR042184">
    <property type="entry name" value="YqeY/Aim41_N"/>
</dbReference>
<dbReference type="PANTHER" id="PTHR28055:SF1">
    <property type="entry name" value="ALTERED INHERITANCE OF MITOCHONDRIA PROTEIN 41, MITOCHONDRIAL"/>
    <property type="match status" value="1"/>
</dbReference>
<evidence type="ECO:0000313" key="1">
    <source>
        <dbReference type="EMBL" id="PPK77617.1"/>
    </source>
</evidence>
<accession>A0A2S6HJI1</accession>
<dbReference type="AlphaFoldDB" id="A0A2S6HJI1"/>
<sequence length="150" mass="16753">MSRIDEVRQAMVEAMKAKDKQRKDALSMLLSALKNFEIDKKDHTPITDEEADAVVKKELRQTQETFEQAPADRTDIKEEATFRIAVYKEFAPEDMGVDQIKEIISGVLAELGIETPTAADKGKIMKVLMPKVKGKADGKVVNETLAAMMK</sequence>
<dbReference type="InterPro" id="IPR023168">
    <property type="entry name" value="GatB_Yqey_C_2"/>
</dbReference>
<keyword evidence="2" id="KW-1185">Reference proteome</keyword>
<name>A0A2S6HJI1_9FIRM</name>
<dbReference type="InterPro" id="IPR003789">
    <property type="entry name" value="Asn/Gln_tRNA_amidoTrase-B-like"/>
</dbReference>
<dbReference type="EMBL" id="PTJA01000016">
    <property type="protein sequence ID" value="PPK77617.1"/>
    <property type="molecule type" value="Genomic_DNA"/>
</dbReference>
<dbReference type="Gene3D" id="1.10.10.410">
    <property type="match status" value="1"/>
</dbReference>
<dbReference type="GO" id="GO:0016884">
    <property type="term" value="F:carbon-nitrogen ligase activity, with glutamine as amido-N-donor"/>
    <property type="evidence" value="ECO:0007669"/>
    <property type="project" value="InterPro"/>
</dbReference>
<evidence type="ECO:0008006" key="3">
    <source>
        <dbReference type="Google" id="ProtNLM"/>
    </source>
</evidence>